<keyword evidence="3 5" id="KW-0067">ATP-binding</keyword>
<dbReference type="PANTHER" id="PTHR24220">
    <property type="entry name" value="IMPORT ATP-BINDING PROTEIN"/>
    <property type="match status" value="1"/>
</dbReference>
<proteinExistence type="predicted"/>
<dbReference type="PROSITE" id="PS50893">
    <property type="entry name" value="ABC_TRANSPORTER_2"/>
    <property type="match status" value="1"/>
</dbReference>
<dbReference type="InterPro" id="IPR015854">
    <property type="entry name" value="ABC_transpr_LolD-like"/>
</dbReference>
<dbReference type="AlphaFoldDB" id="A0A9Y1BKW9"/>
<dbReference type="GO" id="GO:0022857">
    <property type="term" value="F:transmembrane transporter activity"/>
    <property type="evidence" value="ECO:0007669"/>
    <property type="project" value="TreeGrafter"/>
</dbReference>
<dbReference type="GO" id="GO:0016887">
    <property type="term" value="F:ATP hydrolysis activity"/>
    <property type="evidence" value="ECO:0007669"/>
    <property type="project" value="InterPro"/>
</dbReference>
<keyword evidence="1" id="KW-0813">Transport</keyword>
<name>A0A9Y1BKW9_9ARCH</name>
<dbReference type="Gene3D" id="3.40.50.300">
    <property type="entry name" value="P-loop containing nucleotide triphosphate hydrolases"/>
    <property type="match status" value="1"/>
</dbReference>
<dbReference type="InterPro" id="IPR003593">
    <property type="entry name" value="AAA+_ATPase"/>
</dbReference>
<dbReference type="CDD" id="cd03255">
    <property type="entry name" value="ABC_MJ0796_LolCDE_FtsE"/>
    <property type="match status" value="1"/>
</dbReference>
<accession>A0A9Y1BKW9</accession>
<evidence type="ECO:0000256" key="1">
    <source>
        <dbReference type="ARBA" id="ARBA00022448"/>
    </source>
</evidence>
<evidence type="ECO:0000313" key="5">
    <source>
        <dbReference type="EMBL" id="UJG40936.1"/>
    </source>
</evidence>
<dbReference type="GO" id="GO:0005524">
    <property type="term" value="F:ATP binding"/>
    <property type="evidence" value="ECO:0007669"/>
    <property type="project" value="UniProtKB-KW"/>
</dbReference>
<reference evidence="5" key="1">
    <citation type="journal article" date="2022" name="Nat. Microbiol.">
        <title>Unique mobile elements and scalable gene flow at the prokaryote-eukaryote boundary revealed by circularized Asgard archaea genomes.</title>
        <authorList>
            <person name="Wu F."/>
            <person name="Speth D.R."/>
            <person name="Philosof A."/>
            <person name="Cremiere A."/>
            <person name="Narayanan A."/>
            <person name="Barco R.A."/>
            <person name="Connon S.A."/>
            <person name="Amend J.P."/>
            <person name="Antoshechkin I.A."/>
            <person name="Orphan V.J."/>
        </authorList>
    </citation>
    <scope>NUCLEOTIDE SEQUENCE</scope>
    <source>
        <strain evidence="5">PM71</strain>
    </source>
</reference>
<dbReference type="InterPro" id="IPR003439">
    <property type="entry name" value="ABC_transporter-like_ATP-bd"/>
</dbReference>
<sequence length="298" mass="33453">MSGIYVKDLIKVYHDPETDVRVSALRGLDLFVKEGEVASIIGPSGAGKSTLIKILCGLETASGGSVYIGDTNIIELSEKEMQTFRFKNIGIINQFVAQNLLPNLTVEQNILLPLKMRYASKQRARKELEELLSALNIERIRYNPVTKISGGEAVRTSIGVTLAKKPKIILADEPTGQLDTANTNNIIETFKELNEAFNTTILVVTHDLRFRNAFNKSYIIRDGRLVGVNVEMDRSELDFLIKPQESSLQSVIDSSQFVRLPDEVYQTGEFKHIVEFDIHPSKKFSILFNPNDKKSKNH</sequence>
<keyword evidence="2" id="KW-0547">Nucleotide-binding</keyword>
<dbReference type="EMBL" id="CP084166">
    <property type="protein sequence ID" value="UJG40936.1"/>
    <property type="molecule type" value="Genomic_DNA"/>
</dbReference>
<dbReference type="SUPFAM" id="SSF52540">
    <property type="entry name" value="P-loop containing nucleoside triphosphate hydrolases"/>
    <property type="match status" value="1"/>
</dbReference>
<evidence type="ECO:0000259" key="4">
    <source>
        <dbReference type="PROSITE" id="PS50893"/>
    </source>
</evidence>
<feature type="domain" description="ABC transporter" evidence="4">
    <location>
        <begin position="4"/>
        <end position="247"/>
    </location>
</feature>
<evidence type="ECO:0000256" key="2">
    <source>
        <dbReference type="ARBA" id="ARBA00022741"/>
    </source>
</evidence>
<dbReference type="InterPro" id="IPR017911">
    <property type="entry name" value="MacB-like_ATP-bd"/>
</dbReference>
<dbReference type="InterPro" id="IPR027417">
    <property type="entry name" value="P-loop_NTPase"/>
</dbReference>
<organism evidence="5">
    <name type="scientific">Candidatus Heimdallarchaeum aukensis</name>
    <dbReference type="NCBI Taxonomy" id="2876573"/>
    <lineage>
        <taxon>Archaea</taxon>
        <taxon>Promethearchaeati</taxon>
        <taxon>Candidatus Heimdallarchaeota</taxon>
        <taxon>Candidatus Heimdallarchaeia (ex Rinke et al. 2021) (nom. nud.)</taxon>
        <taxon>Candidatus Heimdallarchaeales</taxon>
        <taxon>Candidatus Heimdallarchaeaceae</taxon>
        <taxon>Candidatus Heimdallarchaeum</taxon>
    </lineage>
</organism>
<gene>
    <name evidence="5" type="ORF">K9W45_00410</name>
</gene>
<evidence type="ECO:0000256" key="3">
    <source>
        <dbReference type="ARBA" id="ARBA00022840"/>
    </source>
</evidence>
<dbReference type="SMART" id="SM00382">
    <property type="entry name" value="AAA"/>
    <property type="match status" value="1"/>
</dbReference>
<dbReference type="Proteomes" id="UP001201020">
    <property type="component" value="Chromosome"/>
</dbReference>
<dbReference type="GO" id="GO:0005886">
    <property type="term" value="C:plasma membrane"/>
    <property type="evidence" value="ECO:0007669"/>
    <property type="project" value="TreeGrafter"/>
</dbReference>
<dbReference type="Pfam" id="PF00005">
    <property type="entry name" value="ABC_tran"/>
    <property type="match status" value="1"/>
</dbReference>
<protein>
    <submittedName>
        <fullName evidence="5">ABC transporter ATP-binding protein</fullName>
    </submittedName>
</protein>